<organism evidence="1 2">
    <name type="scientific">Mongoliibacter ruber</name>
    <dbReference type="NCBI Taxonomy" id="1750599"/>
    <lineage>
        <taxon>Bacteria</taxon>
        <taxon>Pseudomonadati</taxon>
        <taxon>Bacteroidota</taxon>
        <taxon>Cytophagia</taxon>
        <taxon>Cytophagales</taxon>
        <taxon>Cyclobacteriaceae</taxon>
        <taxon>Mongoliibacter</taxon>
    </lineage>
</organism>
<accession>A0A2T0WPA2</accession>
<dbReference type="CDD" id="cd07910">
    <property type="entry name" value="MiaE"/>
    <property type="match status" value="1"/>
</dbReference>
<dbReference type="Proteomes" id="UP000238157">
    <property type="component" value="Unassembled WGS sequence"/>
</dbReference>
<sequence length="204" mass="24072">MMNWTESTRQKMLNLQLPTDPRWVNIAEMNIEDILVDHAYCEQKAASSCISMIVQFNDFEQLVAELTPVVAEEWGHFERVLEQLNKRGFKLGKPRRDEYVIKLKDFVKKGGDRIQQVTEHLMMNALVEARSCERFKLLSQNIEDKELKVFYYELMISEAGHYVNFLELARSIGGKEKINERWKEWLQYEAGIISNLEIRGDRMH</sequence>
<dbReference type="InterPro" id="IPR012347">
    <property type="entry name" value="Ferritin-like"/>
</dbReference>
<dbReference type="SUPFAM" id="SSF47240">
    <property type="entry name" value="Ferritin-like"/>
    <property type="match status" value="1"/>
</dbReference>
<dbReference type="GO" id="GO:0006400">
    <property type="term" value="P:tRNA modification"/>
    <property type="evidence" value="ECO:0007669"/>
    <property type="project" value="InterPro"/>
</dbReference>
<keyword evidence="2" id="KW-1185">Reference proteome</keyword>
<dbReference type="GO" id="GO:0045301">
    <property type="term" value="F:tRNA 2-(methylsulfanyl)-N(6)-isopentenyladenosine(37) hydroxylase activity"/>
    <property type="evidence" value="ECO:0007669"/>
    <property type="project" value="InterPro"/>
</dbReference>
<dbReference type="InterPro" id="IPR009078">
    <property type="entry name" value="Ferritin-like_SF"/>
</dbReference>
<proteinExistence type="predicted"/>
<dbReference type="Pfam" id="PF06175">
    <property type="entry name" value="MiaE"/>
    <property type="match status" value="1"/>
</dbReference>
<dbReference type="PIRSF" id="PIRSF020736">
    <property type="entry name" value="MiaE"/>
    <property type="match status" value="1"/>
</dbReference>
<dbReference type="EMBL" id="PVTR01000004">
    <property type="protein sequence ID" value="PRY88529.1"/>
    <property type="molecule type" value="Genomic_DNA"/>
</dbReference>
<comment type="caution">
    <text evidence="1">The sequence shown here is derived from an EMBL/GenBank/DDBJ whole genome shotgun (WGS) entry which is preliminary data.</text>
</comment>
<dbReference type="PANTHER" id="PTHR42637:SF1">
    <property type="entry name" value="TRNA 2-(METHYLSULFANYL)-N(6)-ISOPENTENYLADENOSINE(37) HYDROXYLASE"/>
    <property type="match status" value="1"/>
</dbReference>
<dbReference type="InterPro" id="IPR010386">
    <property type="entry name" value="tRNA-Hydrxlase_MiaE"/>
</dbReference>
<gene>
    <name evidence="1" type="ORF">CLW00_104180</name>
</gene>
<dbReference type="PANTHER" id="PTHR42637">
    <property type="entry name" value="TRNA-(MS[2]IO[6]A)-HYDROXYLASE"/>
    <property type="match status" value="1"/>
</dbReference>
<evidence type="ECO:0000313" key="1">
    <source>
        <dbReference type="EMBL" id="PRY88529.1"/>
    </source>
</evidence>
<dbReference type="Gene3D" id="1.20.1260.10">
    <property type="match status" value="1"/>
</dbReference>
<dbReference type="AlphaFoldDB" id="A0A2T0WPA2"/>
<reference evidence="1 2" key="1">
    <citation type="submission" date="2018-03" db="EMBL/GenBank/DDBJ databases">
        <title>Genomic Encyclopedia of Archaeal and Bacterial Type Strains, Phase II (KMG-II): from individual species to whole genera.</title>
        <authorList>
            <person name="Goeker M."/>
        </authorList>
    </citation>
    <scope>NUCLEOTIDE SEQUENCE [LARGE SCALE GENOMIC DNA]</scope>
    <source>
        <strain evidence="1 2">DSM 27929</strain>
    </source>
</reference>
<name>A0A2T0WPA2_9BACT</name>
<protein>
    <submittedName>
        <fullName evidence="1">tRNA-(Ms[2]io[6]A)-hydroxylase</fullName>
    </submittedName>
</protein>
<evidence type="ECO:0000313" key="2">
    <source>
        <dbReference type="Proteomes" id="UP000238157"/>
    </source>
</evidence>